<dbReference type="Pfam" id="PF01636">
    <property type="entry name" value="APH"/>
    <property type="match status" value="1"/>
</dbReference>
<dbReference type="Proteomes" id="UP000076632">
    <property type="component" value="Unassembled WGS sequence"/>
</dbReference>
<gene>
    <name evidence="3" type="ORF">L228DRAFT_261210</name>
</gene>
<dbReference type="InterPro" id="IPR011009">
    <property type="entry name" value="Kinase-like_dom_sf"/>
</dbReference>
<reference evidence="3 4" key="1">
    <citation type="journal article" date="2016" name="Fungal Biol.">
        <title>The genome of Xylona heveae provides a window into fungal endophytism.</title>
        <authorList>
            <person name="Gazis R."/>
            <person name="Kuo A."/>
            <person name="Riley R."/>
            <person name="LaButti K."/>
            <person name="Lipzen A."/>
            <person name="Lin J."/>
            <person name="Amirebrahimi M."/>
            <person name="Hesse C.N."/>
            <person name="Spatafora J.W."/>
            <person name="Henrissat B."/>
            <person name="Hainaut M."/>
            <person name="Grigoriev I.V."/>
            <person name="Hibbett D.S."/>
        </authorList>
    </citation>
    <scope>NUCLEOTIDE SEQUENCE [LARGE SCALE GENOMIC DNA]</scope>
    <source>
        <strain evidence="3 4">TC161</strain>
    </source>
</reference>
<evidence type="ECO:0000259" key="2">
    <source>
        <dbReference type="Pfam" id="PF01636"/>
    </source>
</evidence>
<dbReference type="InParanoid" id="A0A165GAZ3"/>
<evidence type="ECO:0000313" key="3">
    <source>
        <dbReference type="EMBL" id="KZF21965.1"/>
    </source>
</evidence>
<organism evidence="3 4">
    <name type="scientific">Xylona heveae (strain CBS 132557 / TC161)</name>
    <dbReference type="NCBI Taxonomy" id="1328760"/>
    <lineage>
        <taxon>Eukaryota</taxon>
        <taxon>Fungi</taxon>
        <taxon>Dikarya</taxon>
        <taxon>Ascomycota</taxon>
        <taxon>Pezizomycotina</taxon>
        <taxon>Xylonomycetes</taxon>
        <taxon>Xylonales</taxon>
        <taxon>Xylonaceae</taxon>
        <taxon>Xylona</taxon>
    </lineage>
</organism>
<evidence type="ECO:0000313" key="4">
    <source>
        <dbReference type="Proteomes" id="UP000076632"/>
    </source>
</evidence>
<dbReference type="PANTHER" id="PTHR21310">
    <property type="entry name" value="AMINOGLYCOSIDE PHOSPHOTRANSFERASE-RELATED-RELATED"/>
    <property type="match status" value="1"/>
</dbReference>
<keyword evidence="4" id="KW-1185">Reference proteome</keyword>
<dbReference type="AlphaFoldDB" id="A0A165GAZ3"/>
<feature type="domain" description="Aminoglycoside phosphotransferase" evidence="2">
    <location>
        <begin position="68"/>
        <end position="225"/>
    </location>
</feature>
<dbReference type="RefSeq" id="XP_018187520.1">
    <property type="nucleotide sequence ID" value="XM_018334312.1"/>
</dbReference>
<dbReference type="OMA" id="CHKSADE"/>
<name>A0A165GAZ3_XYLHT</name>
<evidence type="ECO:0000256" key="1">
    <source>
        <dbReference type="SAM" id="MobiDB-lite"/>
    </source>
</evidence>
<feature type="region of interest" description="Disordered" evidence="1">
    <location>
        <begin position="291"/>
        <end position="332"/>
    </location>
</feature>
<proteinExistence type="predicted"/>
<protein>
    <recommendedName>
        <fullName evidence="2">Aminoglycoside phosphotransferase domain-containing protein</fullName>
    </recommendedName>
</protein>
<accession>A0A165GAZ3</accession>
<dbReference type="EMBL" id="KV407459">
    <property type="protein sequence ID" value="KZF21965.1"/>
    <property type="molecule type" value="Genomic_DNA"/>
</dbReference>
<dbReference type="Gene3D" id="3.90.1200.10">
    <property type="match status" value="1"/>
</dbReference>
<dbReference type="GeneID" id="28899449"/>
<sequence>MTWDVATADSEWLVNLVHEAERNGAIVGGQEGRTQVVKISEHVMVKYGGLVRISEAATQDFAYRTVDPSVVHVPRVYRFIEARDSLYPKGYLFMEYISGQNLKEVDLEARKDLFPRIAKIAEHLGQIRGGNMPPGPVGGGEPDGYLYGDDGAKTVFNSVEDMNTYMNKRLALRNDSIDLAPYPLVLCHLDFYRRSMILEDDGVSLCLVDWGYAGFYPRFFEVAMIPCVLPYDASYEKPVMQEIEKLLCLTDEENRLVKLIRCVRAANLRWSFDERPPFDFAAWMASIEEEKLNPSKESRPETPRISFESTLYGDAKRPEDPCNTNGMKGPLA</sequence>
<dbReference type="InterPro" id="IPR002575">
    <property type="entry name" value="Aminoglycoside_PTrfase"/>
</dbReference>
<dbReference type="STRING" id="1328760.A0A165GAZ3"/>
<dbReference type="OrthoDB" id="3250044at2759"/>
<dbReference type="SUPFAM" id="SSF56112">
    <property type="entry name" value="Protein kinase-like (PK-like)"/>
    <property type="match status" value="1"/>
</dbReference>
<feature type="compositionally biased region" description="Basic and acidic residues" evidence="1">
    <location>
        <begin position="291"/>
        <end position="302"/>
    </location>
</feature>
<dbReference type="InterPro" id="IPR051678">
    <property type="entry name" value="AGP_Transferase"/>
</dbReference>
<dbReference type="PANTHER" id="PTHR21310:SF39">
    <property type="entry name" value="AMINOGLYCOSIDE PHOSPHOTRANSFERASE DOMAIN-CONTAINING PROTEIN"/>
    <property type="match status" value="1"/>
</dbReference>